<evidence type="ECO:0000313" key="3">
    <source>
        <dbReference type="Proteomes" id="UP001203880"/>
    </source>
</evidence>
<reference evidence="2" key="1">
    <citation type="submission" date="2022-05" db="EMBL/GenBank/DDBJ databases">
        <authorList>
            <person name="Park J.-S."/>
        </authorList>
    </citation>
    <scope>NUCLEOTIDE SEQUENCE</scope>
    <source>
        <strain evidence="2">2012CJ41-6</strain>
    </source>
</reference>
<evidence type="ECO:0000313" key="2">
    <source>
        <dbReference type="EMBL" id="MCL6285988.1"/>
    </source>
</evidence>
<protein>
    <submittedName>
        <fullName evidence="2">NAD(P)-binding protein</fullName>
    </submittedName>
</protein>
<dbReference type="InterPro" id="IPR036188">
    <property type="entry name" value="FAD/NAD-bd_sf"/>
</dbReference>
<dbReference type="Pfam" id="PF01593">
    <property type="entry name" value="Amino_oxidase"/>
    <property type="match status" value="1"/>
</dbReference>
<feature type="domain" description="Amine oxidase" evidence="1">
    <location>
        <begin position="451"/>
        <end position="674"/>
    </location>
</feature>
<comment type="caution">
    <text evidence="2">The sequence shown here is derived from an EMBL/GenBank/DDBJ whole genome shotgun (WGS) entry which is preliminary data.</text>
</comment>
<dbReference type="SUPFAM" id="SSF51905">
    <property type="entry name" value="FAD/NAD(P)-binding domain"/>
    <property type="match status" value="1"/>
</dbReference>
<dbReference type="InterPro" id="IPR050464">
    <property type="entry name" value="Zeta_carotene_desat/Oxidored"/>
</dbReference>
<dbReference type="EMBL" id="JAMFMB010000046">
    <property type="protein sequence ID" value="MCL6285988.1"/>
    <property type="molecule type" value="Genomic_DNA"/>
</dbReference>
<organism evidence="2 3">
    <name type="scientific">Ruegeria spongiae</name>
    <dbReference type="NCBI Taxonomy" id="2942209"/>
    <lineage>
        <taxon>Bacteria</taxon>
        <taxon>Pseudomonadati</taxon>
        <taxon>Pseudomonadota</taxon>
        <taxon>Alphaproteobacteria</taxon>
        <taxon>Rhodobacterales</taxon>
        <taxon>Roseobacteraceae</taxon>
        <taxon>Ruegeria</taxon>
    </lineage>
</organism>
<dbReference type="InterPro" id="IPR002937">
    <property type="entry name" value="Amino_oxidase"/>
</dbReference>
<evidence type="ECO:0000259" key="1">
    <source>
        <dbReference type="Pfam" id="PF01593"/>
    </source>
</evidence>
<dbReference type="PANTHER" id="PTHR42923">
    <property type="entry name" value="PROTOPORPHYRINOGEN OXIDASE"/>
    <property type="match status" value="1"/>
</dbReference>
<accession>A0ABT0QA03</accession>
<dbReference type="Proteomes" id="UP001203880">
    <property type="component" value="Unassembled WGS sequence"/>
</dbReference>
<dbReference type="PANTHER" id="PTHR42923:SF46">
    <property type="entry name" value="AMINE OXIDASE"/>
    <property type="match status" value="1"/>
</dbReference>
<keyword evidence="3" id="KW-1185">Reference proteome</keyword>
<gene>
    <name evidence="2" type="ORF">M3P21_20950</name>
</gene>
<name>A0ABT0QA03_9RHOB</name>
<proteinExistence type="predicted"/>
<sequence length="731" mass="80766">MTNGHKERVVIAGGGIAALTAAYYLSATQDLRDRYHVTLYQMGWRLGGKCASSRDAQGRNVEHGLHVWFGCYDNAFGLMSKVYRDWSNPLKPTLDRNFKKRLESRIGTSADNDVDWVRVPWPDAPGSPWDSPRPHTLTPFYIVGRLIDHVHEMVQASADLGEAPVDVQLRLKPSELQYNAPEGFGEDLNIVAGYLSLAHEVMVRSGDASSEPMTLINTATFTRSLVAASLDSLMVVRSADTPHYIAEAIELARALIVGLLTDLIIGSETLDTLDDTEFRDWLMRHGARQSTVETSPFLKALYDTMFQYPGGNQNNGDYAAGTALQVVTRLLGTYRGAPMYIPQFGLGESVIGPLYEVLKQNGVQFEFFHKLHRVVPNQDGDKVGTVTFQVQALPKNTYTPVIEIDGLPTWPDQPFWDQLHADDIPDGTDFESHWNPHPPADEKTLELGTGFDHFILGVSLGALGAAEGETGIVDDLRPLCPKLDSQITETPLVPSKAAQVWFTETAIELGQDPPRHAAVSGPEAFDIYADMTQVLDSEPDQDPPEQSLFYLCTTYDTDLYRRPASDADTPALALADVTERFDTWKDIFGLKVWPLASANGAFDPARIAHQVVRANINPTDCCPSSATGTTRLRLDAQGTAFSNLYLTGCWTRTGLHTTCVEAAVMSGMQAARALSGTPQIVFGETFLRETTHFEPFRQPVACFDRMIDRLLPFAHARFAPRKRQDNSRFGG</sequence>
<dbReference type="Pfam" id="PF13450">
    <property type="entry name" value="NAD_binding_8"/>
    <property type="match status" value="1"/>
</dbReference>
<dbReference type="Gene3D" id="3.50.50.60">
    <property type="entry name" value="FAD/NAD(P)-binding domain"/>
    <property type="match status" value="1"/>
</dbReference>
<dbReference type="RefSeq" id="WP_249713306.1">
    <property type="nucleotide sequence ID" value="NZ_JAMFMB010000046.1"/>
</dbReference>